<feature type="transmembrane region" description="Helical" evidence="1">
    <location>
        <begin position="52"/>
        <end position="77"/>
    </location>
</feature>
<comment type="caution">
    <text evidence="3">The sequence shown here is derived from an EMBL/GenBank/DDBJ whole genome shotgun (WGS) entry which is preliminary data.</text>
</comment>
<sequence length="201" mass="20165">MPRTLPTLSLFAPGLLLALVLTAGTAAAHTGEGVAGGFQSGFAHPLLGWDHVIAMVAVGLWGAFLGAQAIWLLPVVFPLVMAIGGAMGVLGIPLPAVETGIALSGVVLGLLITFAVRAELWIAAVIVAAFAIFHGHAHGTELPEAANPYSYAIGFVIGTGLLHLCGIGLGTLTATRWGSYAVRGTGALIAAIGGAFLIGVA</sequence>
<keyword evidence="1" id="KW-0812">Transmembrane</keyword>
<feature type="chain" id="PRO_5046634069" evidence="2">
    <location>
        <begin position="29"/>
        <end position="201"/>
    </location>
</feature>
<keyword evidence="1" id="KW-1133">Transmembrane helix</keyword>
<dbReference type="RefSeq" id="WP_275634841.1">
    <property type="nucleotide sequence ID" value="NZ_JARGYD010000012.1"/>
</dbReference>
<organism evidence="3 4">
    <name type="scientific">Psychromarinibacter halotolerans</name>
    <dbReference type="NCBI Taxonomy" id="1775175"/>
    <lineage>
        <taxon>Bacteria</taxon>
        <taxon>Pseudomonadati</taxon>
        <taxon>Pseudomonadota</taxon>
        <taxon>Alphaproteobacteria</taxon>
        <taxon>Rhodobacterales</taxon>
        <taxon>Paracoccaceae</taxon>
        <taxon>Psychromarinibacter</taxon>
    </lineage>
</organism>
<keyword evidence="1" id="KW-0472">Membrane</keyword>
<feature type="transmembrane region" description="Helical" evidence="1">
    <location>
        <begin position="120"/>
        <end position="137"/>
    </location>
</feature>
<gene>
    <name evidence="3" type="ORF">ACFOGP_24570</name>
</gene>
<evidence type="ECO:0000256" key="1">
    <source>
        <dbReference type="SAM" id="Phobius"/>
    </source>
</evidence>
<keyword evidence="4" id="KW-1185">Reference proteome</keyword>
<evidence type="ECO:0000256" key="2">
    <source>
        <dbReference type="SAM" id="SignalP"/>
    </source>
</evidence>
<dbReference type="InterPro" id="IPR007038">
    <property type="entry name" value="HupE_UreJ"/>
</dbReference>
<feature type="transmembrane region" description="Helical" evidence="1">
    <location>
        <begin position="149"/>
        <end position="174"/>
    </location>
</feature>
<dbReference type="Pfam" id="PF04955">
    <property type="entry name" value="HupE_UreJ"/>
    <property type="match status" value="1"/>
</dbReference>
<feature type="transmembrane region" description="Helical" evidence="1">
    <location>
        <begin position="89"/>
        <end position="114"/>
    </location>
</feature>
<feature type="signal peptide" evidence="2">
    <location>
        <begin position="1"/>
        <end position="28"/>
    </location>
</feature>
<protein>
    <submittedName>
        <fullName evidence="3">HupE/UreJ family protein</fullName>
    </submittedName>
</protein>
<keyword evidence="2" id="KW-0732">Signal</keyword>
<dbReference type="PIRSF" id="PIRSF016919">
    <property type="entry name" value="HupE_UreJ"/>
    <property type="match status" value="1"/>
</dbReference>
<evidence type="ECO:0000313" key="3">
    <source>
        <dbReference type="EMBL" id="MFC3145920.1"/>
    </source>
</evidence>
<feature type="transmembrane region" description="Helical" evidence="1">
    <location>
        <begin position="180"/>
        <end position="200"/>
    </location>
</feature>
<dbReference type="Proteomes" id="UP001595632">
    <property type="component" value="Unassembled WGS sequence"/>
</dbReference>
<reference evidence="4" key="1">
    <citation type="journal article" date="2019" name="Int. J. Syst. Evol. Microbiol.">
        <title>The Global Catalogue of Microorganisms (GCM) 10K type strain sequencing project: providing services to taxonomists for standard genome sequencing and annotation.</title>
        <authorList>
            <consortium name="The Broad Institute Genomics Platform"/>
            <consortium name="The Broad Institute Genome Sequencing Center for Infectious Disease"/>
            <person name="Wu L."/>
            <person name="Ma J."/>
        </authorList>
    </citation>
    <scope>NUCLEOTIDE SEQUENCE [LARGE SCALE GENOMIC DNA]</scope>
    <source>
        <strain evidence="4">KCTC 52366</strain>
    </source>
</reference>
<dbReference type="EMBL" id="JBHRTB010000010">
    <property type="protein sequence ID" value="MFC3145920.1"/>
    <property type="molecule type" value="Genomic_DNA"/>
</dbReference>
<proteinExistence type="predicted"/>
<name>A0ABV7GWK4_9RHOB</name>
<evidence type="ECO:0000313" key="4">
    <source>
        <dbReference type="Proteomes" id="UP001595632"/>
    </source>
</evidence>
<accession>A0ABV7GWK4</accession>